<dbReference type="PANTHER" id="PTHR44688:SF16">
    <property type="entry name" value="DNA-BINDING TRANSCRIPTIONAL ACTIVATOR DEVR_DOSR"/>
    <property type="match status" value="1"/>
</dbReference>
<dbReference type="SUPFAM" id="SSF46894">
    <property type="entry name" value="C-terminal effector domain of the bipartite response regulators"/>
    <property type="match status" value="1"/>
</dbReference>
<dbReference type="GO" id="GO:0006355">
    <property type="term" value="P:regulation of DNA-templated transcription"/>
    <property type="evidence" value="ECO:0007669"/>
    <property type="project" value="InterPro"/>
</dbReference>
<dbReference type="EMBL" id="CP059399">
    <property type="protein sequence ID" value="QLY33118.1"/>
    <property type="molecule type" value="Genomic_DNA"/>
</dbReference>
<dbReference type="AlphaFoldDB" id="A0A7D6ZGC4"/>
<dbReference type="Pfam" id="PF01590">
    <property type="entry name" value="GAF"/>
    <property type="match status" value="1"/>
</dbReference>
<dbReference type="InterPro" id="IPR000792">
    <property type="entry name" value="Tscrpt_reg_LuxR_C"/>
</dbReference>
<feature type="domain" description="HTH luxR-type" evidence="4">
    <location>
        <begin position="218"/>
        <end position="283"/>
    </location>
</feature>
<organism evidence="5 6">
    <name type="scientific">Nocardia huaxiensis</name>
    <dbReference type="NCBI Taxonomy" id="2755382"/>
    <lineage>
        <taxon>Bacteria</taxon>
        <taxon>Bacillati</taxon>
        <taxon>Actinomycetota</taxon>
        <taxon>Actinomycetes</taxon>
        <taxon>Mycobacteriales</taxon>
        <taxon>Nocardiaceae</taxon>
        <taxon>Nocardia</taxon>
    </lineage>
</organism>
<dbReference type="SMART" id="SM00421">
    <property type="entry name" value="HTH_LUXR"/>
    <property type="match status" value="1"/>
</dbReference>
<dbReference type="Pfam" id="PF00196">
    <property type="entry name" value="GerE"/>
    <property type="match status" value="1"/>
</dbReference>
<dbReference type="KEGG" id="nhu:H0264_13575"/>
<dbReference type="SUPFAM" id="SSF55781">
    <property type="entry name" value="GAF domain-like"/>
    <property type="match status" value="1"/>
</dbReference>
<gene>
    <name evidence="5" type="ORF">H0264_13575</name>
</gene>
<dbReference type="Proteomes" id="UP000515512">
    <property type="component" value="Chromosome"/>
</dbReference>
<dbReference type="Gene3D" id="1.10.10.10">
    <property type="entry name" value="Winged helix-like DNA-binding domain superfamily/Winged helix DNA-binding domain"/>
    <property type="match status" value="1"/>
</dbReference>
<dbReference type="Gene3D" id="3.30.450.40">
    <property type="match status" value="1"/>
</dbReference>
<evidence type="ECO:0000256" key="1">
    <source>
        <dbReference type="ARBA" id="ARBA00023015"/>
    </source>
</evidence>
<evidence type="ECO:0000256" key="3">
    <source>
        <dbReference type="ARBA" id="ARBA00023163"/>
    </source>
</evidence>
<dbReference type="InterPro" id="IPR036388">
    <property type="entry name" value="WH-like_DNA-bd_sf"/>
</dbReference>
<keyword evidence="1" id="KW-0805">Transcription regulation</keyword>
<dbReference type="GO" id="GO:0003677">
    <property type="term" value="F:DNA binding"/>
    <property type="evidence" value="ECO:0007669"/>
    <property type="project" value="UniProtKB-KW"/>
</dbReference>
<proteinExistence type="predicted"/>
<dbReference type="InterPro" id="IPR016032">
    <property type="entry name" value="Sig_transdc_resp-reg_C-effctor"/>
</dbReference>
<evidence type="ECO:0000313" key="5">
    <source>
        <dbReference type="EMBL" id="QLY33118.1"/>
    </source>
</evidence>
<keyword evidence="2" id="KW-0238">DNA-binding</keyword>
<dbReference type="PANTHER" id="PTHR44688">
    <property type="entry name" value="DNA-BINDING TRANSCRIPTIONAL ACTIVATOR DEVR_DOSR"/>
    <property type="match status" value="1"/>
</dbReference>
<name>A0A7D6ZGC4_9NOCA</name>
<evidence type="ECO:0000259" key="4">
    <source>
        <dbReference type="PROSITE" id="PS50043"/>
    </source>
</evidence>
<dbReference type="PRINTS" id="PR00038">
    <property type="entry name" value="HTHLUXR"/>
</dbReference>
<dbReference type="RefSeq" id="WP_181584282.1">
    <property type="nucleotide sequence ID" value="NZ_CP059399.1"/>
</dbReference>
<keyword evidence="3" id="KW-0804">Transcription</keyword>
<evidence type="ECO:0000256" key="2">
    <source>
        <dbReference type="ARBA" id="ARBA00023125"/>
    </source>
</evidence>
<reference evidence="5 6" key="1">
    <citation type="submission" date="2020-07" db="EMBL/GenBank/DDBJ databases">
        <authorList>
            <person name="Zhuang K."/>
            <person name="Ran Y."/>
        </authorList>
    </citation>
    <scope>NUCLEOTIDE SEQUENCE [LARGE SCALE GENOMIC DNA]</scope>
    <source>
        <strain evidence="5 6">WCH-YHL-001</strain>
    </source>
</reference>
<dbReference type="InterPro" id="IPR003018">
    <property type="entry name" value="GAF"/>
</dbReference>
<dbReference type="InterPro" id="IPR029016">
    <property type="entry name" value="GAF-like_dom_sf"/>
</dbReference>
<accession>A0A7D6ZGC4</accession>
<keyword evidence="6" id="KW-1185">Reference proteome</keyword>
<evidence type="ECO:0000313" key="6">
    <source>
        <dbReference type="Proteomes" id="UP000515512"/>
    </source>
</evidence>
<dbReference type="PROSITE" id="PS50043">
    <property type="entry name" value="HTH_LUXR_2"/>
    <property type="match status" value="1"/>
</dbReference>
<sequence>MVSASDALMRPRDTDALRAELRRISAMSKMPVVFGGEVQAGTLVLSEFVGTRTNGMRGLAVAPSSGLGGAAVATGRPRSVADYRSASTITHHYDAPVLGEGLRAVVAVPVVVRGEARAVLYVANRDSGPIGDRVADEMVQAGQRLSMEFTIRDEVDRRLRLNSAWEAAAGAKAVVTEQLRDLHAELRGITQGVSDAQARSRLRDVSDRLARLVSGVAEPEDQVALSPRELDVLAQVSLGCTNAEAAQRLSVRAETVKSYLRSAMTKLGAHTRHEAVVRARRAGLLP</sequence>
<protein>
    <submittedName>
        <fullName evidence="5">Response regulator transcription factor</fullName>
    </submittedName>
</protein>
<dbReference type="CDD" id="cd06170">
    <property type="entry name" value="LuxR_C_like"/>
    <property type="match status" value="1"/>
</dbReference>